<name>A0ACC0RCN5_9HYPO</name>
<evidence type="ECO:0000313" key="1">
    <source>
        <dbReference type="EMBL" id="KAI8680520.1"/>
    </source>
</evidence>
<evidence type="ECO:0000313" key="2">
    <source>
        <dbReference type="Proteomes" id="UP001065298"/>
    </source>
</evidence>
<reference evidence="1" key="1">
    <citation type="submission" date="2022-06" db="EMBL/GenBank/DDBJ databases">
        <title>Fusarium solani species complex genomes reveal bases of compartmentalisation and animal pathogenesis.</title>
        <authorList>
            <person name="Tsai I.J."/>
        </authorList>
    </citation>
    <scope>NUCLEOTIDE SEQUENCE</scope>
    <source>
        <strain evidence="1">Fu6.1</strain>
    </source>
</reference>
<protein>
    <submittedName>
        <fullName evidence="1">Uncharacterized protein</fullName>
    </submittedName>
</protein>
<accession>A0ACC0RCN5</accession>
<gene>
    <name evidence="1" type="ORF">NCS57_00333400</name>
</gene>
<organism evidence="1 2">
    <name type="scientific">Fusarium keratoplasticum</name>
    <dbReference type="NCBI Taxonomy" id="1328300"/>
    <lineage>
        <taxon>Eukaryota</taxon>
        <taxon>Fungi</taxon>
        <taxon>Dikarya</taxon>
        <taxon>Ascomycota</taxon>
        <taxon>Pezizomycotina</taxon>
        <taxon>Sordariomycetes</taxon>
        <taxon>Hypocreomycetidae</taxon>
        <taxon>Hypocreales</taxon>
        <taxon>Nectriaceae</taxon>
        <taxon>Fusarium</taxon>
        <taxon>Fusarium solani species complex</taxon>
    </lineage>
</organism>
<comment type="caution">
    <text evidence="1">The sequence shown here is derived from an EMBL/GenBank/DDBJ whole genome shotgun (WGS) entry which is preliminary data.</text>
</comment>
<sequence>MMDLITILKNFRGAEAGVDAKHARWYIVAAAAMAAASAGPDVPKLYELAIEGLPIEEKKLVQRRLKEAILKTSCLYGVPRSLQALLPLFASIPDNEIDHYGPRFVL</sequence>
<keyword evidence="2" id="KW-1185">Reference proteome</keyword>
<proteinExistence type="predicted"/>
<dbReference type="EMBL" id="CM046504">
    <property type="protein sequence ID" value="KAI8680520.1"/>
    <property type="molecule type" value="Genomic_DNA"/>
</dbReference>
<dbReference type="Proteomes" id="UP001065298">
    <property type="component" value="Chromosome 2"/>
</dbReference>